<evidence type="ECO:0000313" key="1">
    <source>
        <dbReference type="EMBL" id="JAH70285.1"/>
    </source>
</evidence>
<reference evidence="1" key="2">
    <citation type="journal article" date="2015" name="Fish Shellfish Immunol.">
        <title>Early steps in the European eel (Anguilla anguilla)-Vibrio vulnificus interaction in the gills: Role of the RtxA13 toxin.</title>
        <authorList>
            <person name="Callol A."/>
            <person name="Pajuelo D."/>
            <person name="Ebbesson L."/>
            <person name="Teles M."/>
            <person name="MacKenzie S."/>
            <person name="Amaro C."/>
        </authorList>
    </citation>
    <scope>NUCLEOTIDE SEQUENCE</scope>
</reference>
<reference evidence="1" key="1">
    <citation type="submission" date="2014-11" db="EMBL/GenBank/DDBJ databases">
        <authorList>
            <person name="Amaro Gonzalez C."/>
        </authorList>
    </citation>
    <scope>NUCLEOTIDE SEQUENCE</scope>
</reference>
<dbReference type="EMBL" id="GBXM01038292">
    <property type="protein sequence ID" value="JAH70285.1"/>
    <property type="molecule type" value="Transcribed_RNA"/>
</dbReference>
<name>A0A0E9UYN1_ANGAN</name>
<sequence>MSCNISVYSSSRGTEKCICAAIPSESVNP</sequence>
<accession>A0A0E9UYN1</accession>
<dbReference type="AlphaFoldDB" id="A0A0E9UYN1"/>
<organism evidence="1">
    <name type="scientific">Anguilla anguilla</name>
    <name type="common">European freshwater eel</name>
    <name type="synonym">Muraena anguilla</name>
    <dbReference type="NCBI Taxonomy" id="7936"/>
    <lineage>
        <taxon>Eukaryota</taxon>
        <taxon>Metazoa</taxon>
        <taxon>Chordata</taxon>
        <taxon>Craniata</taxon>
        <taxon>Vertebrata</taxon>
        <taxon>Euteleostomi</taxon>
        <taxon>Actinopterygii</taxon>
        <taxon>Neopterygii</taxon>
        <taxon>Teleostei</taxon>
        <taxon>Anguilliformes</taxon>
        <taxon>Anguillidae</taxon>
        <taxon>Anguilla</taxon>
    </lineage>
</organism>
<proteinExistence type="predicted"/>
<protein>
    <submittedName>
        <fullName evidence="1">Uncharacterized protein</fullName>
    </submittedName>
</protein>